<dbReference type="EMBL" id="CAJVPL010001628">
    <property type="protein sequence ID" value="CAG8580550.1"/>
    <property type="molecule type" value="Genomic_DNA"/>
</dbReference>
<organism evidence="2 3">
    <name type="scientific">Ambispora gerdemannii</name>
    <dbReference type="NCBI Taxonomy" id="144530"/>
    <lineage>
        <taxon>Eukaryota</taxon>
        <taxon>Fungi</taxon>
        <taxon>Fungi incertae sedis</taxon>
        <taxon>Mucoromycota</taxon>
        <taxon>Glomeromycotina</taxon>
        <taxon>Glomeromycetes</taxon>
        <taxon>Archaeosporales</taxon>
        <taxon>Ambisporaceae</taxon>
        <taxon>Ambispora</taxon>
    </lineage>
</organism>
<evidence type="ECO:0000313" key="3">
    <source>
        <dbReference type="Proteomes" id="UP000789831"/>
    </source>
</evidence>
<proteinExistence type="predicted"/>
<reference evidence="2" key="1">
    <citation type="submission" date="2021-06" db="EMBL/GenBank/DDBJ databases">
        <authorList>
            <person name="Kallberg Y."/>
            <person name="Tangrot J."/>
            <person name="Rosling A."/>
        </authorList>
    </citation>
    <scope>NUCLEOTIDE SEQUENCE</scope>
    <source>
        <strain evidence="2">MT106</strain>
    </source>
</reference>
<keyword evidence="3" id="KW-1185">Reference proteome</keyword>
<name>A0A9N9G6H8_9GLOM</name>
<evidence type="ECO:0000256" key="1">
    <source>
        <dbReference type="SAM" id="MobiDB-lite"/>
    </source>
</evidence>
<sequence length="83" mass="9516">SVEAMQKRKENTMESSINCHDTNSEHHFFTAELSDNVLTSLDDYNNNSLNMKISNETSVPLSEFVTIILPQSYNYSISEIRLK</sequence>
<protein>
    <submittedName>
        <fullName evidence="2">1563_t:CDS:1</fullName>
    </submittedName>
</protein>
<feature type="non-terminal residue" evidence="2">
    <location>
        <position position="1"/>
    </location>
</feature>
<dbReference type="Proteomes" id="UP000789831">
    <property type="component" value="Unassembled WGS sequence"/>
</dbReference>
<comment type="caution">
    <text evidence="2">The sequence shown here is derived from an EMBL/GenBank/DDBJ whole genome shotgun (WGS) entry which is preliminary data.</text>
</comment>
<gene>
    <name evidence="2" type="ORF">AGERDE_LOCUS8099</name>
</gene>
<dbReference type="AlphaFoldDB" id="A0A9N9G6H8"/>
<feature type="compositionally biased region" description="Basic and acidic residues" evidence="1">
    <location>
        <begin position="1"/>
        <end position="12"/>
    </location>
</feature>
<evidence type="ECO:0000313" key="2">
    <source>
        <dbReference type="EMBL" id="CAG8580550.1"/>
    </source>
</evidence>
<accession>A0A9N9G6H8</accession>
<feature type="region of interest" description="Disordered" evidence="1">
    <location>
        <begin position="1"/>
        <end position="20"/>
    </location>
</feature>